<gene>
    <name evidence="2" type="ORF">HNR12_000880</name>
</gene>
<organism evidence="2 3">
    <name type="scientific">Streptomonospora nanhaiensis</name>
    <dbReference type="NCBI Taxonomy" id="1323731"/>
    <lineage>
        <taxon>Bacteria</taxon>
        <taxon>Bacillati</taxon>
        <taxon>Actinomycetota</taxon>
        <taxon>Actinomycetes</taxon>
        <taxon>Streptosporangiales</taxon>
        <taxon>Nocardiopsidaceae</taxon>
        <taxon>Streptomonospora</taxon>
    </lineage>
</organism>
<accession>A0A853BH09</accession>
<proteinExistence type="predicted"/>
<dbReference type="RefSeq" id="WP_179766271.1">
    <property type="nucleotide sequence ID" value="NZ_JACCFO010000001.1"/>
</dbReference>
<feature type="domain" description="NADP-dependent oxidoreductase" evidence="1">
    <location>
        <begin position="18"/>
        <end position="320"/>
    </location>
</feature>
<evidence type="ECO:0000259" key="1">
    <source>
        <dbReference type="Pfam" id="PF00248"/>
    </source>
</evidence>
<dbReference type="EMBL" id="JACCFO010000001">
    <property type="protein sequence ID" value="NYI94603.1"/>
    <property type="molecule type" value="Genomic_DNA"/>
</dbReference>
<dbReference type="Gene3D" id="3.20.20.100">
    <property type="entry name" value="NADP-dependent oxidoreductase domain"/>
    <property type="match status" value="1"/>
</dbReference>
<dbReference type="AlphaFoldDB" id="A0A853BH09"/>
<keyword evidence="3" id="KW-1185">Reference proteome</keyword>
<evidence type="ECO:0000313" key="3">
    <source>
        <dbReference type="Proteomes" id="UP000575985"/>
    </source>
</evidence>
<dbReference type="PANTHER" id="PTHR43364:SF6">
    <property type="entry name" value="OXIDOREDUCTASE-RELATED"/>
    <property type="match status" value="1"/>
</dbReference>
<dbReference type="InterPro" id="IPR050523">
    <property type="entry name" value="AKR_Detox_Biosynth"/>
</dbReference>
<sequence>MRTRTIGSGESTRQVSAVCLGAMPFGTTVGEEESFAILDRFVAAGGTFIDTANNYAFWAPGGRGGESEALLGRWLAARDYPEVVLATKVGAQPTVPGAGLEAAQGLAGDTVRAAARASRERLGVERVDLLYTHIEDRSVALEETLSALADLVDEGVVGLLGASNHAAWRLERARAVAAASGRPGYSVLQYRYSYLQPRYDVPFPEGGHVHASPELLDFAKVHGLPVLVYSSLLSGAYTRPDKPLSPPYDHPGTQARLAALDEVAKETGATRNQVVTAWLLGHDPQVLPLVGASSVSQLDEVLDAVELELTADQRVRLDAAR</sequence>
<evidence type="ECO:0000313" key="2">
    <source>
        <dbReference type="EMBL" id="NYI94603.1"/>
    </source>
</evidence>
<dbReference type="Proteomes" id="UP000575985">
    <property type="component" value="Unassembled WGS sequence"/>
</dbReference>
<dbReference type="SUPFAM" id="SSF51430">
    <property type="entry name" value="NAD(P)-linked oxidoreductase"/>
    <property type="match status" value="1"/>
</dbReference>
<name>A0A853BH09_9ACTN</name>
<dbReference type="Pfam" id="PF00248">
    <property type="entry name" value="Aldo_ket_red"/>
    <property type="match status" value="1"/>
</dbReference>
<reference evidence="2 3" key="1">
    <citation type="submission" date="2020-07" db="EMBL/GenBank/DDBJ databases">
        <title>Sequencing the genomes of 1000 actinobacteria strains.</title>
        <authorList>
            <person name="Klenk H.-P."/>
        </authorList>
    </citation>
    <scope>NUCLEOTIDE SEQUENCE [LARGE SCALE GENOMIC DNA]</scope>
    <source>
        <strain evidence="2 3">DSM 45927</strain>
    </source>
</reference>
<protein>
    <submittedName>
        <fullName evidence="2">Aryl-alcohol dehydrogenase-like predicted oxidoreductase</fullName>
    </submittedName>
</protein>
<dbReference type="InterPro" id="IPR036812">
    <property type="entry name" value="NAD(P)_OxRdtase_dom_sf"/>
</dbReference>
<comment type="caution">
    <text evidence="2">The sequence shown here is derived from an EMBL/GenBank/DDBJ whole genome shotgun (WGS) entry which is preliminary data.</text>
</comment>
<dbReference type="InterPro" id="IPR023210">
    <property type="entry name" value="NADP_OxRdtase_dom"/>
</dbReference>
<dbReference type="GO" id="GO:0005829">
    <property type="term" value="C:cytosol"/>
    <property type="evidence" value="ECO:0007669"/>
    <property type="project" value="TreeGrafter"/>
</dbReference>
<dbReference type="PANTHER" id="PTHR43364">
    <property type="entry name" value="NADH-SPECIFIC METHYLGLYOXAL REDUCTASE-RELATED"/>
    <property type="match status" value="1"/>
</dbReference>